<evidence type="ECO:0000256" key="4">
    <source>
        <dbReference type="ARBA" id="ARBA00023125"/>
    </source>
</evidence>
<dbReference type="SMART" id="SM00862">
    <property type="entry name" value="Trans_reg_C"/>
    <property type="match status" value="1"/>
</dbReference>
<dbReference type="PANTHER" id="PTHR35807">
    <property type="entry name" value="TRANSCRIPTIONAL REGULATOR REDD-RELATED"/>
    <property type="match status" value="1"/>
</dbReference>
<keyword evidence="5" id="KW-0804">Transcription</keyword>
<dbReference type="PANTHER" id="PTHR35807:SF1">
    <property type="entry name" value="TRANSCRIPTIONAL REGULATOR REDD"/>
    <property type="match status" value="1"/>
</dbReference>
<dbReference type="PROSITE" id="PS51755">
    <property type="entry name" value="OMPR_PHOB"/>
    <property type="match status" value="1"/>
</dbReference>
<dbReference type="AlphaFoldDB" id="A0A561UBR3"/>
<keyword evidence="3" id="KW-0805">Transcription regulation</keyword>
<dbReference type="SMART" id="SM01043">
    <property type="entry name" value="BTAD"/>
    <property type="match status" value="1"/>
</dbReference>
<evidence type="ECO:0000313" key="9">
    <source>
        <dbReference type="Proteomes" id="UP000317940"/>
    </source>
</evidence>
<keyword evidence="2" id="KW-0902">Two-component regulatory system</keyword>
<dbReference type="Pfam" id="PF00486">
    <property type="entry name" value="Trans_reg_C"/>
    <property type="match status" value="1"/>
</dbReference>
<dbReference type="InterPro" id="IPR011990">
    <property type="entry name" value="TPR-like_helical_dom_sf"/>
</dbReference>
<dbReference type="GO" id="GO:0000160">
    <property type="term" value="P:phosphorelay signal transduction system"/>
    <property type="evidence" value="ECO:0007669"/>
    <property type="project" value="UniProtKB-KW"/>
</dbReference>
<evidence type="ECO:0000259" key="7">
    <source>
        <dbReference type="PROSITE" id="PS51755"/>
    </source>
</evidence>
<dbReference type="PRINTS" id="PR00364">
    <property type="entry name" value="DISEASERSIST"/>
</dbReference>
<dbReference type="InterPro" id="IPR016032">
    <property type="entry name" value="Sig_transdc_resp-reg_C-effctor"/>
</dbReference>
<name>A0A561UBR3_9ACTN</name>
<evidence type="ECO:0000256" key="1">
    <source>
        <dbReference type="ARBA" id="ARBA00005820"/>
    </source>
</evidence>
<dbReference type="GO" id="GO:0003677">
    <property type="term" value="F:DNA binding"/>
    <property type="evidence" value="ECO:0007669"/>
    <property type="project" value="UniProtKB-UniRule"/>
</dbReference>
<dbReference type="Proteomes" id="UP000317940">
    <property type="component" value="Unassembled WGS sequence"/>
</dbReference>
<dbReference type="SUPFAM" id="SSF46894">
    <property type="entry name" value="C-terminal effector domain of the bipartite response regulators"/>
    <property type="match status" value="1"/>
</dbReference>
<dbReference type="EMBL" id="VIWT01000001">
    <property type="protein sequence ID" value="TWF96800.1"/>
    <property type="molecule type" value="Genomic_DNA"/>
</dbReference>
<dbReference type="OrthoDB" id="4336084at2"/>
<evidence type="ECO:0000256" key="6">
    <source>
        <dbReference type="PROSITE-ProRule" id="PRU01091"/>
    </source>
</evidence>
<dbReference type="InterPro" id="IPR005158">
    <property type="entry name" value="BTAD"/>
</dbReference>
<dbReference type="Gene3D" id="1.10.10.10">
    <property type="entry name" value="Winged helix-like DNA-binding domain superfamily/Winged helix DNA-binding domain"/>
    <property type="match status" value="1"/>
</dbReference>
<dbReference type="CDD" id="cd15831">
    <property type="entry name" value="BTAD"/>
    <property type="match status" value="1"/>
</dbReference>
<comment type="caution">
    <text evidence="8">The sequence shown here is derived from an EMBL/GenBank/DDBJ whole genome shotgun (WGS) entry which is preliminary data.</text>
</comment>
<dbReference type="InterPro" id="IPR001867">
    <property type="entry name" value="OmpR/PhoB-type_DNA-bd"/>
</dbReference>
<evidence type="ECO:0000256" key="2">
    <source>
        <dbReference type="ARBA" id="ARBA00023012"/>
    </source>
</evidence>
<dbReference type="InterPro" id="IPR036388">
    <property type="entry name" value="WH-like_DNA-bd_sf"/>
</dbReference>
<keyword evidence="9" id="KW-1185">Reference proteome</keyword>
<dbReference type="Gene3D" id="1.25.40.10">
    <property type="entry name" value="Tetratricopeptide repeat domain"/>
    <property type="match status" value="1"/>
</dbReference>
<dbReference type="RefSeq" id="WP_145903105.1">
    <property type="nucleotide sequence ID" value="NZ_BAAAMZ010000004.1"/>
</dbReference>
<dbReference type="InterPro" id="IPR027417">
    <property type="entry name" value="P-loop_NTPase"/>
</dbReference>
<evidence type="ECO:0000313" key="8">
    <source>
        <dbReference type="EMBL" id="TWF96800.1"/>
    </source>
</evidence>
<dbReference type="GO" id="GO:0006355">
    <property type="term" value="P:regulation of DNA-templated transcription"/>
    <property type="evidence" value="ECO:0007669"/>
    <property type="project" value="InterPro"/>
</dbReference>
<keyword evidence="4 6" id="KW-0238">DNA-binding</keyword>
<dbReference type="SUPFAM" id="SSF52540">
    <property type="entry name" value="P-loop containing nucleoside triphosphate hydrolases"/>
    <property type="match status" value="1"/>
</dbReference>
<protein>
    <submittedName>
        <fullName evidence="8">DNA-binding SARP family transcriptional activator</fullName>
    </submittedName>
</protein>
<feature type="DNA-binding region" description="OmpR/PhoB-type" evidence="6">
    <location>
        <begin position="1"/>
        <end position="91"/>
    </location>
</feature>
<evidence type="ECO:0000256" key="5">
    <source>
        <dbReference type="ARBA" id="ARBA00023163"/>
    </source>
</evidence>
<comment type="similarity">
    <text evidence="1">Belongs to the AfsR/DnrI/RedD regulatory family.</text>
</comment>
<organism evidence="8 9">
    <name type="scientific">Kitasatospora viridis</name>
    <dbReference type="NCBI Taxonomy" id="281105"/>
    <lineage>
        <taxon>Bacteria</taxon>
        <taxon>Bacillati</taxon>
        <taxon>Actinomycetota</taxon>
        <taxon>Actinomycetes</taxon>
        <taxon>Kitasatosporales</taxon>
        <taxon>Streptomycetaceae</taxon>
        <taxon>Kitasatospora</taxon>
    </lineage>
</organism>
<dbReference type="SUPFAM" id="SSF48452">
    <property type="entry name" value="TPR-like"/>
    <property type="match status" value="1"/>
</dbReference>
<evidence type="ECO:0000256" key="3">
    <source>
        <dbReference type="ARBA" id="ARBA00023015"/>
    </source>
</evidence>
<sequence>MEFGILGPLLVKDTAGARAVPAPKQRILLAALLIRPGQPVTADRLADLLWDGRPPRSADSTLRNYVMRLRQVLGPAGERIETAGGGYLLRAAPAEVDLHRFTELRDRGLAALRADAVPHAATLLREALALWRGPALVDVPSDALHREEADWLSATRLDALELRMAAELRLGRHADALAELRELTTAHPERERFWVQLTAALERDGRPREALAAHRAARAALRRGLAVEPGAELRSARRRLLASSGFVSAHQLPPGAPDFTGRSAELRRLTERLAGAGAAHGAPQVLVLTGGPGVGKSALALRAAQLVREVFADGTLYAELDGGLGGDGPGGGGEPTGRVLRTLLGALGVPAAAIPAGTAARTALYRSVLADRQVLLVLDGARDTGQVLPLLPTGPGSATLVTSRDRLADLPGARPLLLEPLSPEEARQLLVRLLGARRLAAEPGAAAELLAACDGLPLALRICAARLGTRPAWSLAHLAGRLAAPDRVLEELRVGSLDVRRAYAESFGRLDPEAAAAFRRLGTPRSPAPTPGEEVLERLVDAHLVVSPVPGRYALPRLSHAFARWLGPPEAKR</sequence>
<feature type="domain" description="OmpR/PhoB-type" evidence="7">
    <location>
        <begin position="1"/>
        <end position="91"/>
    </location>
</feature>
<reference evidence="8 9" key="1">
    <citation type="submission" date="2019-06" db="EMBL/GenBank/DDBJ databases">
        <title>Sequencing the genomes of 1000 actinobacteria strains.</title>
        <authorList>
            <person name="Klenk H.-P."/>
        </authorList>
    </citation>
    <scope>NUCLEOTIDE SEQUENCE [LARGE SCALE GENOMIC DNA]</scope>
    <source>
        <strain evidence="8 9">DSM 44826</strain>
    </source>
</reference>
<accession>A0A561UBR3</accession>
<gene>
    <name evidence="8" type="ORF">FHX73_11573</name>
</gene>
<dbReference type="Pfam" id="PF03704">
    <property type="entry name" value="BTAD"/>
    <property type="match status" value="1"/>
</dbReference>
<dbReference type="InterPro" id="IPR051677">
    <property type="entry name" value="AfsR-DnrI-RedD_regulator"/>
</dbReference>
<proteinExistence type="inferred from homology"/>